<keyword evidence="1" id="KW-0547">Nucleotide-binding</keyword>
<gene>
    <name evidence="4" type="ORF">A605_13395</name>
</gene>
<name>M1P1J1_9CORY</name>
<dbReference type="HOGENOM" id="CLU_000604_1_2_11"/>
<dbReference type="SMART" id="SM00382">
    <property type="entry name" value="AAA"/>
    <property type="match status" value="1"/>
</dbReference>
<keyword evidence="2 4" id="KW-0067">ATP-binding</keyword>
<dbReference type="RefSeq" id="WP_015402089.1">
    <property type="nucleotide sequence ID" value="NC_020302.1"/>
</dbReference>
<dbReference type="PANTHER" id="PTHR43158:SF5">
    <property type="entry name" value="ABC TRANSPORTER, ATP-BINDING PROTEIN"/>
    <property type="match status" value="1"/>
</dbReference>
<dbReference type="Proteomes" id="UP000011723">
    <property type="component" value="Chromosome"/>
</dbReference>
<organism evidence="4 5">
    <name type="scientific">Corynebacterium halotolerans YIM 70093 = DSM 44683</name>
    <dbReference type="NCBI Taxonomy" id="1121362"/>
    <lineage>
        <taxon>Bacteria</taxon>
        <taxon>Bacillati</taxon>
        <taxon>Actinomycetota</taxon>
        <taxon>Actinomycetes</taxon>
        <taxon>Mycobacteriales</taxon>
        <taxon>Corynebacteriaceae</taxon>
        <taxon>Corynebacterium</taxon>
    </lineage>
</organism>
<dbReference type="InterPro" id="IPR003439">
    <property type="entry name" value="ABC_transporter-like_ATP-bd"/>
</dbReference>
<dbReference type="KEGG" id="chn:A605_13395"/>
<dbReference type="SUPFAM" id="SSF52540">
    <property type="entry name" value="P-loop containing nucleoside triphosphate hydrolases"/>
    <property type="match status" value="1"/>
</dbReference>
<dbReference type="PANTHER" id="PTHR43158">
    <property type="entry name" value="SKFA PEPTIDE EXPORT ATP-BINDING PROTEIN SKFE"/>
    <property type="match status" value="1"/>
</dbReference>
<dbReference type="PATRIC" id="fig|1121362.3.peg.2724"/>
<dbReference type="eggNOG" id="COG1131">
    <property type="taxonomic scope" value="Bacteria"/>
</dbReference>
<dbReference type="GO" id="GO:0005524">
    <property type="term" value="F:ATP binding"/>
    <property type="evidence" value="ECO:0007669"/>
    <property type="project" value="UniProtKB-KW"/>
</dbReference>
<dbReference type="InterPro" id="IPR027417">
    <property type="entry name" value="P-loop_NTPase"/>
</dbReference>
<evidence type="ECO:0000313" key="4">
    <source>
        <dbReference type="EMBL" id="AGF73675.1"/>
    </source>
</evidence>
<reference evidence="4 5" key="1">
    <citation type="journal article" date="2012" name="Stand. Genomic Sci.">
        <title>Genome sequence of the halotolerant bacterium Corynebacterium halotolerans type strain YIM 70093(T) (= DSM 44683(T)).</title>
        <authorList>
            <person name="Ruckert C."/>
            <person name="Albersmeier A."/>
            <person name="Al-Dilaimi A."/>
            <person name="Niehaus K."/>
            <person name="Szczepanowski R."/>
            <person name="Kalinowski J."/>
        </authorList>
    </citation>
    <scope>NUCLEOTIDE SEQUENCE [LARGE SCALE GENOMIC DNA]</scope>
    <source>
        <strain evidence="4">YIM 70093</strain>
    </source>
</reference>
<dbReference type="AlphaFoldDB" id="M1P1J1"/>
<evidence type="ECO:0000256" key="1">
    <source>
        <dbReference type="ARBA" id="ARBA00022741"/>
    </source>
</evidence>
<evidence type="ECO:0000256" key="2">
    <source>
        <dbReference type="ARBA" id="ARBA00022840"/>
    </source>
</evidence>
<accession>M1P1J1</accession>
<dbReference type="Gene3D" id="3.40.50.300">
    <property type="entry name" value="P-loop containing nucleotide triphosphate hydrolases"/>
    <property type="match status" value="1"/>
</dbReference>
<dbReference type="OrthoDB" id="9804819at2"/>
<feature type="domain" description="ABC transporter" evidence="3">
    <location>
        <begin position="9"/>
        <end position="238"/>
    </location>
</feature>
<dbReference type="GO" id="GO:0016887">
    <property type="term" value="F:ATP hydrolysis activity"/>
    <property type="evidence" value="ECO:0007669"/>
    <property type="project" value="InterPro"/>
</dbReference>
<keyword evidence="5" id="KW-1185">Reference proteome</keyword>
<dbReference type="PROSITE" id="PS50893">
    <property type="entry name" value="ABC_TRANSPORTER_2"/>
    <property type="match status" value="1"/>
</dbReference>
<evidence type="ECO:0000313" key="5">
    <source>
        <dbReference type="Proteomes" id="UP000011723"/>
    </source>
</evidence>
<protein>
    <submittedName>
        <fullName evidence="4">ABC transporter ATP-binding protein</fullName>
    </submittedName>
</protein>
<dbReference type="InterPro" id="IPR003593">
    <property type="entry name" value="AAA+_ATPase"/>
</dbReference>
<proteinExistence type="predicted"/>
<dbReference type="Pfam" id="PF00005">
    <property type="entry name" value="ABC_tran"/>
    <property type="match status" value="1"/>
</dbReference>
<dbReference type="STRING" id="1121362.A605_13395"/>
<sequence>MTVPDTPVVAACGLTKNYKGKKVLTGLSFELAEGRLHGLLGRNGTGKSTLLGLLAGQIRSSGGKLQVFGKAPFDNARVMDQVAYTGIDVPYPAAWSLREITRAAELRYPNWDAAAAQRLAEDFGFDNRTRRYTRYGELSRGQRSMIGIIVGLAARAPLTLLDEPYLGLDVHNRELFYSALLREVEGHPRTVVLATHHIEESAKLLDNFLFLGRDGKLVHQFSADDLDDAYVLVSGTSLPRIDAALARSEVAGRTRVLAPREAVAGMRLGGASVEAADLNQVIPALLEEV</sequence>
<dbReference type="EMBL" id="CP003697">
    <property type="protein sequence ID" value="AGF73675.1"/>
    <property type="molecule type" value="Genomic_DNA"/>
</dbReference>
<evidence type="ECO:0000259" key="3">
    <source>
        <dbReference type="PROSITE" id="PS50893"/>
    </source>
</evidence>